<dbReference type="Gene3D" id="1.25.40.10">
    <property type="entry name" value="Tetratricopeptide repeat domain"/>
    <property type="match status" value="1"/>
</dbReference>
<name>A0A7S2T8Y5_9CHLO</name>
<feature type="region of interest" description="Disordered" evidence="1">
    <location>
        <begin position="66"/>
        <end position="161"/>
    </location>
</feature>
<evidence type="ECO:0000313" key="2">
    <source>
        <dbReference type="EMBL" id="CAD9721463.1"/>
    </source>
</evidence>
<dbReference type="InterPro" id="IPR011990">
    <property type="entry name" value="TPR-like_helical_dom_sf"/>
</dbReference>
<dbReference type="AlphaFoldDB" id="A0A7S2T8Y5"/>
<gene>
    <name evidence="2" type="ORF">CROS1312_LOCUS730</name>
</gene>
<sequence>MNSILRNKLDSRNARLALAVDPSQIIEEAEQKVRARELEVTSMQIPLDGRVRPCKLVELGYSPALQRKGTVPKPPTLEALKDIMSPPQDSIVGGGPPDGRSGHHPSSRGDDHVPSPLTPPSVGGVQRTLFASADEYRETPKAPRVASAGRPPLSPRSSEKDLEVANAKYKEAKLLLMDGNIVAALSSLEQASAACPEDYEAAIQKISELYSRAQGLLGGTSDEGGEAADEAYKKAKAALRAGETESALRLLDWAFENCPERFAEAREKIAQLRALAASSSTWGR</sequence>
<reference evidence="2" key="1">
    <citation type="submission" date="2021-01" db="EMBL/GenBank/DDBJ databases">
        <authorList>
            <person name="Corre E."/>
            <person name="Pelletier E."/>
            <person name="Niang G."/>
            <person name="Scheremetjew M."/>
            <person name="Finn R."/>
            <person name="Kale V."/>
            <person name="Holt S."/>
            <person name="Cochrane G."/>
            <person name="Meng A."/>
            <person name="Brown T."/>
            <person name="Cohen L."/>
        </authorList>
    </citation>
    <scope>NUCLEOTIDE SEQUENCE</scope>
    <source>
        <strain evidence="2">RCC2335</strain>
    </source>
</reference>
<evidence type="ECO:0000256" key="1">
    <source>
        <dbReference type="SAM" id="MobiDB-lite"/>
    </source>
</evidence>
<accession>A0A7S2T8Y5</accession>
<dbReference type="EMBL" id="HBHM01000973">
    <property type="protein sequence ID" value="CAD9721463.1"/>
    <property type="molecule type" value="Transcribed_RNA"/>
</dbReference>
<proteinExistence type="predicted"/>
<dbReference type="SUPFAM" id="SSF48452">
    <property type="entry name" value="TPR-like"/>
    <property type="match status" value="1"/>
</dbReference>
<protein>
    <submittedName>
        <fullName evidence="2">Uncharacterized protein</fullName>
    </submittedName>
</protein>
<organism evidence="2">
    <name type="scientific">Chloropicon roscoffensis</name>
    <dbReference type="NCBI Taxonomy" id="1461544"/>
    <lineage>
        <taxon>Eukaryota</taxon>
        <taxon>Viridiplantae</taxon>
        <taxon>Chlorophyta</taxon>
        <taxon>Chloropicophyceae</taxon>
        <taxon>Chloropicales</taxon>
        <taxon>Chloropicaceae</taxon>
        <taxon>Chloropicon</taxon>
    </lineage>
</organism>